<accession>B0DI50</accession>
<gene>
    <name evidence="2" type="ORF">LACBIDRAFT_329477</name>
</gene>
<dbReference type="KEGG" id="lbc:LACBIDRAFT_329477"/>
<feature type="compositionally biased region" description="Basic and acidic residues" evidence="1">
    <location>
        <begin position="610"/>
        <end position="620"/>
    </location>
</feature>
<evidence type="ECO:0000313" key="2">
    <source>
        <dbReference type="EMBL" id="EDR05513.1"/>
    </source>
</evidence>
<reference evidence="2 3" key="1">
    <citation type="journal article" date="2008" name="Nature">
        <title>The genome of Laccaria bicolor provides insights into mycorrhizal symbiosis.</title>
        <authorList>
            <person name="Martin F."/>
            <person name="Aerts A."/>
            <person name="Ahren D."/>
            <person name="Brun A."/>
            <person name="Danchin E.G.J."/>
            <person name="Duchaussoy F."/>
            <person name="Gibon J."/>
            <person name="Kohler A."/>
            <person name="Lindquist E."/>
            <person name="Pereda V."/>
            <person name="Salamov A."/>
            <person name="Shapiro H.J."/>
            <person name="Wuyts J."/>
            <person name="Blaudez D."/>
            <person name="Buee M."/>
            <person name="Brokstein P."/>
            <person name="Canbaeck B."/>
            <person name="Cohen D."/>
            <person name="Courty P.E."/>
            <person name="Coutinho P.M."/>
            <person name="Delaruelle C."/>
            <person name="Detter J.C."/>
            <person name="Deveau A."/>
            <person name="DiFazio S."/>
            <person name="Duplessis S."/>
            <person name="Fraissinet-Tachet L."/>
            <person name="Lucic E."/>
            <person name="Frey-Klett P."/>
            <person name="Fourrey C."/>
            <person name="Feussner I."/>
            <person name="Gay G."/>
            <person name="Grimwood J."/>
            <person name="Hoegger P.J."/>
            <person name="Jain P."/>
            <person name="Kilaru S."/>
            <person name="Labbe J."/>
            <person name="Lin Y.C."/>
            <person name="Legue V."/>
            <person name="Le Tacon F."/>
            <person name="Marmeisse R."/>
            <person name="Melayah D."/>
            <person name="Montanini B."/>
            <person name="Muratet M."/>
            <person name="Nehls U."/>
            <person name="Niculita-Hirzel H."/>
            <person name="Oudot-Le Secq M.P."/>
            <person name="Peter M."/>
            <person name="Quesneville H."/>
            <person name="Rajashekar B."/>
            <person name="Reich M."/>
            <person name="Rouhier N."/>
            <person name="Schmutz J."/>
            <person name="Yin T."/>
            <person name="Chalot M."/>
            <person name="Henrissat B."/>
            <person name="Kuees U."/>
            <person name="Lucas S."/>
            <person name="Van de Peer Y."/>
            <person name="Podila G.K."/>
            <person name="Polle A."/>
            <person name="Pukkila P.J."/>
            <person name="Richardson P.M."/>
            <person name="Rouze P."/>
            <person name="Sanders I.R."/>
            <person name="Stajich J.E."/>
            <person name="Tunlid A."/>
            <person name="Tuskan G."/>
            <person name="Grigoriev I.V."/>
        </authorList>
    </citation>
    <scope>NUCLEOTIDE SEQUENCE [LARGE SCALE GENOMIC DNA]</scope>
    <source>
        <strain evidence="3">S238N-H82 / ATCC MYA-4686</strain>
    </source>
</reference>
<dbReference type="GeneID" id="6079412"/>
<dbReference type="HOGENOM" id="CLU_440793_0_0_1"/>
<sequence length="620" mass="71350">MDAFYDNDEARDLLEFVTKARIEKGPKKDGMAPYAFVQSMEKPHCWKLVRIEQNTQEQEEVVLRIQGIICDKSIPPIKRPFEIESQGRKYLRQSITLTGFGSDIMKKAIENIHYIHGLFNQEFTQGELEAWTPGRFGQFDAIDISNRYFTRRSDMNGEMPIQFSRAIDPDDILTNALSNDFVHIQENVVEYYEAVKKDNKIKYIDINPGRIQRGDILEIQASFMVVPLKAKKFKMLIVLRAITLLDNSATKNATISRQMSGQEVRRISQTLKRKTGYSEDEDVEMRDKSIPIAPARPEHDWYTINVKKYSDLLEAVITARTTKGPKVVQLAYFNSVDGMSDLCSVTEVDKPRCWKLTKTNIDDNSQEEVVLRIQGIVCNASLPPVKRPFKIESKQRRYLKQSLALTGLGGTKFSTMIENIYDIQHIFERSLPHNTMDAWVPSYYETCKALDMGNRYFTDRRDINGDTPISFGTEIDPHNILTNALSNEFVHLLENKVDYYEAQQGTDNIIRYYEINPMKIRPGDVVEVQVSFVAIPLKQQRYKILVVLRAITLLDCSPLRVSQHSAKVHNANRKQNASIARRMSRGAEPRRASQSLKRKIGYEEDEEHDAGEKLSKMRLD</sequence>
<dbReference type="EMBL" id="DS547112">
    <property type="protein sequence ID" value="EDR05513.1"/>
    <property type="molecule type" value="Genomic_DNA"/>
</dbReference>
<dbReference type="Proteomes" id="UP000001194">
    <property type="component" value="Unassembled WGS sequence"/>
</dbReference>
<dbReference type="InParanoid" id="B0DI50"/>
<evidence type="ECO:0000313" key="3">
    <source>
        <dbReference type="Proteomes" id="UP000001194"/>
    </source>
</evidence>
<dbReference type="OrthoDB" id="3269456at2759"/>
<evidence type="ECO:0000256" key="1">
    <source>
        <dbReference type="SAM" id="MobiDB-lite"/>
    </source>
</evidence>
<feature type="region of interest" description="Disordered" evidence="1">
    <location>
        <begin position="564"/>
        <end position="620"/>
    </location>
</feature>
<organism evidence="3">
    <name type="scientific">Laccaria bicolor (strain S238N-H82 / ATCC MYA-4686)</name>
    <name type="common">Bicoloured deceiver</name>
    <name type="synonym">Laccaria laccata var. bicolor</name>
    <dbReference type="NCBI Taxonomy" id="486041"/>
    <lineage>
        <taxon>Eukaryota</taxon>
        <taxon>Fungi</taxon>
        <taxon>Dikarya</taxon>
        <taxon>Basidiomycota</taxon>
        <taxon>Agaricomycotina</taxon>
        <taxon>Agaricomycetes</taxon>
        <taxon>Agaricomycetidae</taxon>
        <taxon>Agaricales</taxon>
        <taxon>Agaricineae</taxon>
        <taxon>Hydnangiaceae</taxon>
        <taxon>Laccaria</taxon>
    </lineage>
</organism>
<dbReference type="RefSeq" id="XP_001883617.1">
    <property type="nucleotide sequence ID" value="XM_001883582.1"/>
</dbReference>
<protein>
    <submittedName>
        <fullName evidence="2">Predicted protein</fullName>
    </submittedName>
</protein>
<proteinExistence type="predicted"/>
<dbReference type="AlphaFoldDB" id="B0DI50"/>
<keyword evidence="3" id="KW-1185">Reference proteome</keyword>
<name>B0DI50_LACBS</name>